<feature type="transmembrane region" description="Helical" evidence="1">
    <location>
        <begin position="295"/>
        <end position="313"/>
    </location>
</feature>
<evidence type="ECO:0000256" key="1">
    <source>
        <dbReference type="SAM" id="Phobius"/>
    </source>
</evidence>
<keyword evidence="3" id="KW-1185">Reference proteome</keyword>
<accession>A0ABY2XMS2</accession>
<comment type="caution">
    <text evidence="2">The sequence shown here is derived from an EMBL/GenBank/DDBJ whole genome shotgun (WGS) entry which is preliminary data.</text>
</comment>
<protein>
    <submittedName>
        <fullName evidence="2">Stage II sporulation protein M</fullName>
    </submittedName>
</protein>
<reference evidence="2 3" key="1">
    <citation type="submission" date="2019-05" db="EMBL/GenBank/DDBJ databases">
        <title>Genome of Alcanivorax gelatiniphagus, an oil degrading marine bacteria.</title>
        <authorList>
            <person name="Kwon K.K."/>
        </authorList>
    </citation>
    <scope>NUCLEOTIDE SEQUENCE [LARGE SCALE GENOMIC DNA]</scope>
    <source>
        <strain evidence="2 3">MEBiC 08158</strain>
    </source>
</reference>
<name>A0ABY2XMS2_9GAMM</name>
<feature type="transmembrane region" description="Helical" evidence="1">
    <location>
        <begin position="229"/>
        <end position="247"/>
    </location>
</feature>
<keyword evidence="1" id="KW-0812">Transmembrane</keyword>
<dbReference type="Proteomes" id="UP000739180">
    <property type="component" value="Unassembled WGS sequence"/>
</dbReference>
<keyword evidence="1" id="KW-0472">Membrane</keyword>
<gene>
    <name evidence="2" type="ORF">FGS76_08885</name>
</gene>
<feature type="transmembrane region" description="Helical" evidence="1">
    <location>
        <begin position="175"/>
        <end position="196"/>
    </location>
</feature>
<feature type="transmembrane region" description="Helical" evidence="1">
    <location>
        <begin position="104"/>
        <end position="123"/>
    </location>
</feature>
<dbReference type="InterPro" id="IPR002798">
    <property type="entry name" value="SpoIIM-like"/>
</dbReference>
<proteinExistence type="predicted"/>
<dbReference type="PANTHER" id="PTHR35337:SF1">
    <property type="entry name" value="SLR1478 PROTEIN"/>
    <property type="match status" value="1"/>
</dbReference>
<dbReference type="RefSeq" id="WP_138772272.1">
    <property type="nucleotide sequence ID" value="NZ_JBHSSX010000012.1"/>
</dbReference>
<dbReference type="PANTHER" id="PTHR35337">
    <property type="entry name" value="SLR1478 PROTEIN"/>
    <property type="match status" value="1"/>
</dbReference>
<organism evidence="2 3">
    <name type="scientific">Alloalcanivorax gelatiniphagus</name>
    <dbReference type="NCBI Taxonomy" id="1194167"/>
    <lineage>
        <taxon>Bacteria</taxon>
        <taxon>Pseudomonadati</taxon>
        <taxon>Pseudomonadota</taxon>
        <taxon>Gammaproteobacteria</taxon>
        <taxon>Oceanospirillales</taxon>
        <taxon>Alcanivoracaceae</taxon>
        <taxon>Alloalcanivorax</taxon>
    </lineage>
</organism>
<keyword evidence="1" id="KW-1133">Transmembrane helix</keyword>
<evidence type="ECO:0000313" key="3">
    <source>
        <dbReference type="Proteomes" id="UP000739180"/>
    </source>
</evidence>
<dbReference type="EMBL" id="VCQT01000027">
    <property type="protein sequence ID" value="TMW13167.1"/>
    <property type="molecule type" value="Genomic_DNA"/>
</dbReference>
<evidence type="ECO:0000313" key="2">
    <source>
        <dbReference type="EMBL" id="TMW13167.1"/>
    </source>
</evidence>
<dbReference type="Pfam" id="PF01944">
    <property type="entry name" value="SpoIIM"/>
    <property type="match status" value="1"/>
</dbReference>
<feature type="transmembrane region" description="Helical" evidence="1">
    <location>
        <begin position="268"/>
        <end position="289"/>
    </location>
</feature>
<feature type="transmembrane region" description="Helical" evidence="1">
    <location>
        <begin position="203"/>
        <end position="223"/>
    </location>
</feature>
<sequence>MRQSQFEQRYRPLWERLEATLKTLEKTRRPGDAAADFAADYQSLCHQLALARERGYSLALQGYLNDLMLRAHRQLYRHRAPLLPRLAAFFATGFPRAVRHQWRWHLISTLAFVLSALLVWGMIQHDPELVHTVVGPDQVADLEEMYHPDLRDAGARDRSDDVMMFGYYIYNNVGIAFRTFAGGLLFGVGALLAMLFNGSFFGAAAAHLSLVGASQPFFTFVIAHGAPELTAICLAGGAGLRLGWAVLAPGSWSRVDAMRRAARECLPVMYGVFFLLVTAAFIEAFWSSRELDPKIKYTVGAICWALVLLYLFLAGRAPRAAVTATTAKGGRRGSE</sequence>